<feature type="region of interest" description="Disordered" evidence="1">
    <location>
        <begin position="1"/>
        <end position="21"/>
    </location>
</feature>
<accession>A0A448ZVN1</accession>
<feature type="compositionally biased region" description="Basic and acidic residues" evidence="1">
    <location>
        <begin position="8"/>
        <end position="21"/>
    </location>
</feature>
<evidence type="ECO:0000313" key="2">
    <source>
        <dbReference type="EMBL" id="VEU55281.1"/>
    </source>
</evidence>
<sequence length="333" mass="39702">MKKVVKSKQVEETKKEEKIEQQSKAPIYFFAYAGEQDEPFYSKMFSPDVKKHPARLNGFAKCKDQSHFLLLKKDPLKSVDGVVFEITKDQLFALDRWNLYPQYGRFAANVILTDTNEIIDNALIYTKLEEGKWEPLSNEEVDIYRNPNFDEKNVNGFFTLEETLKNYNIHDFALLYKIDKEKFDYINQFTHPFLNFEISIKEEPTALLLNFGVLMAIQENDEYFAIVQVFGKKEPIEIFHYYQMFYDKISNFHHIIKFFPTVMDINIKFLNETKPDYFISYKEDKNLDLEANKNLAIWEKAMELVTNDFNINPWTRFDIILKAFFDYRKQNKI</sequence>
<dbReference type="AlphaFoldDB" id="A0A448ZVN1"/>
<dbReference type="EMBL" id="LR214940">
    <property type="protein sequence ID" value="VEU55281.1"/>
    <property type="molecule type" value="Genomic_DNA"/>
</dbReference>
<reference evidence="2 3" key="1">
    <citation type="submission" date="2019-01" db="EMBL/GenBank/DDBJ databases">
        <authorList>
            <consortium name="Pathogen Informatics"/>
        </authorList>
    </citation>
    <scope>NUCLEOTIDE SEQUENCE [LARGE SCALE GENOMIC DNA]</scope>
    <source>
        <strain evidence="2 3">NCTC10112</strain>
    </source>
</reference>
<dbReference type="Gene3D" id="3.10.490.10">
    <property type="entry name" value="Gamma-glutamyl cyclotransferase-like"/>
    <property type="match status" value="1"/>
</dbReference>
<protein>
    <recommendedName>
        <fullName evidence="4">Gamma-glutamylcyclotransferase AIG2-like domain-containing protein</fullName>
    </recommendedName>
</protein>
<evidence type="ECO:0000256" key="1">
    <source>
        <dbReference type="SAM" id="MobiDB-lite"/>
    </source>
</evidence>
<dbReference type="RefSeq" id="WP_022936219.1">
    <property type="nucleotide sequence ID" value="NZ_LR214940.1"/>
</dbReference>
<evidence type="ECO:0008006" key="4">
    <source>
        <dbReference type="Google" id="ProtNLM"/>
    </source>
</evidence>
<dbReference type="SUPFAM" id="SSF110857">
    <property type="entry name" value="Gamma-glutamyl cyclotransferase-like"/>
    <property type="match status" value="1"/>
</dbReference>
<evidence type="ECO:0000313" key="3">
    <source>
        <dbReference type="Proteomes" id="UP000290482"/>
    </source>
</evidence>
<proteinExistence type="predicted"/>
<name>A0A448ZVN1_METOS</name>
<dbReference type="Proteomes" id="UP000290482">
    <property type="component" value="Chromosome"/>
</dbReference>
<keyword evidence="3" id="KW-1185">Reference proteome</keyword>
<dbReference type="KEGG" id="mob:NCTC10112_00146"/>
<gene>
    <name evidence="2" type="ORF">NCTC10112_00146</name>
</gene>
<organism evidence="2 3">
    <name type="scientific">Metamycoplasma orale</name>
    <name type="common">Mycoplasma orale</name>
    <dbReference type="NCBI Taxonomy" id="2121"/>
    <lineage>
        <taxon>Bacteria</taxon>
        <taxon>Bacillati</taxon>
        <taxon>Mycoplasmatota</taxon>
        <taxon>Mycoplasmoidales</taxon>
        <taxon>Metamycoplasmataceae</taxon>
        <taxon>Metamycoplasma</taxon>
    </lineage>
</organism>
<dbReference type="OrthoDB" id="394793at2"/>
<dbReference type="InterPro" id="IPR036568">
    <property type="entry name" value="GGCT-like_sf"/>
</dbReference>